<dbReference type="RefSeq" id="WP_266001352.1">
    <property type="nucleotide sequence ID" value="NZ_JAPJDN010000079.1"/>
</dbReference>
<feature type="region of interest" description="Disordered" evidence="1">
    <location>
        <begin position="1"/>
        <end position="20"/>
    </location>
</feature>
<dbReference type="EMBL" id="JAPJDO010000079">
    <property type="protein sequence ID" value="MCX2941406.1"/>
    <property type="molecule type" value="Genomic_DNA"/>
</dbReference>
<sequence length="103" mass="11054">MTISHTDTDNTEGTTTSAKRHGNDWLELRVFAPRDPEERIFVFDGSESVGKAAADVAAAFGYAEGNHTFETRTDDVLDRSLTLVVAGVRTGDLLELIDVGGGV</sequence>
<evidence type="ECO:0000313" key="3">
    <source>
        <dbReference type="Proteomes" id="UP001300745"/>
    </source>
</evidence>
<keyword evidence="3" id="KW-1185">Reference proteome</keyword>
<accession>A0ABT3SPD7</accession>
<evidence type="ECO:0000313" key="2">
    <source>
        <dbReference type="EMBL" id="MCX2941406.1"/>
    </source>
</evidence>
<dbReference type="Proteomes" id="UP001300745">
    <property type="component" value="Unassembled WGS sequence"/>
</dbReference>
<comment type="caution">
    <text evidence="2">The sequence shown here is derived from an EMBL/GenBank/DDBJ whole genome shotgun (WGS) entry which is preliminary data.</text>
</comment>
<gene>
    <name evidence="2" type="ORF">ORI27_32485</name>
</gene>
<organism evidence="2 3">
    <name type="scientific">Mycobacterium pinniadriaticum</name>
    <dbReference type="NCBI Taxonomy" id="2994102"/>
    <lineage>
        <taxon>Bacteria</taxon>
        <taxon>Bacillati</taxon>
        <taxon>Actinomycetota</taxon>
        <taxon>Actinomycetes</taxon>
        <taxon>Mycobacteriales</taxon>
        <taxon>Mycobacteriaceae</taxon>
        <taxon>Mycobacterium</taxon>
    </lineage>
</organism>
<proteinExistence type="predicted"/>
<reference evidence="2 3" key="1">
    <citation type="submission" date="2022-11" db="EMBL/GenBank/DDBJ databases">
        <title>Mycobacterium sp. nov.</title>
        <authorList>
            <person name="Papic B."/>
            <person name="Spicic S."/>
            <person name="Duvnjak S."/>
        </authorList>
    </citation>
    <scope>NUCLEOTIDE SEQUENCE [LARGE SCALE GENOMIC DNA]</scope>
    <source>
        <strain evidence="2 3">CVI_P4</strain>
    </source>
</reference>
<evidence type="ECO:0000256" key="1">
    <source>
        <dbReference type="SAM" id="MobiDB-lite"/>
    </source>
</evidence>
<name>A0ABT3SPD7_9MYCO</name>
<protein>
    <submittedName>
        <fullName evidence="2">Uncharacterized protein</fullName>
    </submittedName>
</protein>